<dbReference type="EMBL" id="ML210373">
    <property type="protein sequence ID" value="TFK18871.1"/>
    <property type="molecule type" value="Genomic_DNA"/>
</dbReference>
<accession>A0A5C3KFP1</accession>
<evidence type="ECO:0000256" key="2">
    <source>
        <dbReference type="ARBA" id="ARBA00010210"/>
    </source>
</evidence>
<keyword evidence="14" id="KW-0175">Coiled coil</keyword>
<dbReference type="SUPFAM" id="SSF57903">
    <property type="entry name" value="FYVE/PHD zinc finger"/>
    <property type="match status" value="1"/>
</dbReference>
<feature type="binding site" evidence="11">
    <location>
        <position position="288"/>
    </location>
    <ligand>
        <name>Zn(2+)</name>
        <dbReference type="ChEBI" id="CHEBI:29105"/>
        <label>2</label>
    </ligand>
</feature>
<name>A0A5C3KFP1_COPMA</name>
<evidence type="ECO:0000256" key="9">
    <source>
        <dbReference type="ARBA" id="ARBA00023242"/>
    </source>
</evidence>
<feature type="binding site" evidence="11">
    <location>
        <position position="294"/>
    </location>
    <ligand>
        <name>Zn(2+)</name>
        <dbReference type="ChEBI" id="CHEBI:29105"/>
        <label>2</label>
    </ligand>
</feature>
<feature type="binding site" evidence="11">
    <location>
        <position position="316"/>
    </location>
    <ligand>
        <name>Zn(2+)</name>
        <dbReference type="ChEBI" id="CHEBI:29105"/>
        <label>2</label>
    </ligand>
</feature>
<feature type="domain" description="PHD-type" evidence="16">
    <location>
        <begin position="272"/>
        <end position="322"/>
    </location>
</feature>
<comment type="function">
    <text evidence="13">Component of an histone acetyltransferase complex.</text>
</comment>
<evidence type="ECO:0000256" key="3">
    <source>
        <dbReference type="ARBA" id="ARBA00022723"/>
    </source>
</evidence>
<dbReference type="OrthoDB" id="5411773at2759"/>
<feature type="coiled-coil region" evidence="14">
    <location>
        <begin position="86"/>
        <end position="113"/>
    </location>
</feature>
<keyword evidence="9 13" id="KW-0539">Nucleus</keyword>
<dbReference type="GO" id="GO:0005634">
    <property type="term" value="C:nucleus"/>
    <property type="evidence" value="ECO:0007669"/>
    <property type="project" value="UniProtKB-SubCell"/>
</dbReference>
<dbReference type="Gene3D" id="6.10.140.1740">
    <property type="match status" value="1"/>
</dbReference>
<keyword evidence="7" id="KW-0805">Transcription regulation</keyword>
<evidence type="ECO:0000256" key="13">
    <source>
        <dbReference type="RuleBase" id="RU361213"/>
    </source>
</evidence>
<dbReference type="CDD" id="cd15505">
    <property type="entry name" value="PHD_ING"/>
    <property type="match status" value="1"/>
</dbReference>
<evidence type="ECO:0000313" key="18">
    <source>
        <dbReference type="Proteomes" id="UP000307440"/>
    </source>
</evidence>
<feature type="compositionally biased region" description="Polar residues" evidence="15">
    <location>
        <begin position="219"/>
        <end position="232"/>
    </location>
</feature>
<evidence type="ECO:0000259" key="16">
    <source>
        <dbReference type="PROSITE" id="PS50016"/>
    </source>
</evidence>
<evidence type="ECO:0000256" key="7">
    <source>
        <dbReference type="ARBA" id="ARBA00023015"/>
    </source>
</evidence>
<feature type="binding site" evidence="11">
    <location>
        <position position="275"/>
    </location>
    <ligand>
        <name>Zn(2+)</name>
        <dbReference type="ChEBI" id="CHEBI:29105"/>
        <label>1</label>
    </ligand>
</feature>
<keyword evidence="3 11" id="KW-0479">Metal-binding</keyword>
<dbReference type="Proteomes" id="UP000307440">
    <property type="component" value="Unassembled WGS sequence"/>
</dbReference>
<feature type="binding site" evidence="11">
    <location>
        <position position="300"/>
    </location>
    <ligand>
        <name>Zn(2+)</name>
        <dbReference type="ChEBI" id="CHEBI:29105"/>
        <label>1</label>
    </ligand>
</feature>
<evidence type="ECO:0000256" key="1">
    <source>
        <dbReference type="ARBA" id="ARBA00004123"/>
    </source>
</evidence>
<feature type="binding site" evidence="11">
    <location>
        <position position="319"/>
    </location>
    <ligand>
        <name>Zn(2+)</name>
        <dbReference type="ChEBI" id="CHEBI:29105"/>
        <label>2</label>
    </ligand>
</feature>
<dbReference type="GO" id="GO:0006325">
    <property type="term" value="P:chromatin organization"/>
    <property type="evidence" value="ECO:0007669"/>
    <property type="project" value="UniProtKB-KW"/>
</dbReference>
<feature type="compositionally biased region" description="Acidic residues" evidence="15">
    <location>
        <begin position="246"/>
        <end position="267"/>
    </location>
</feature>
<protein>
    <recommendedName>
        <fullName evidence="13">Chromatin modification-related protein</fullName>
    </recommendedName>
</protein>
<feature type="site" description="Histone H3K4me3 binding" evidence="10">
    <location>
        <position position="298"/>
    </location>
</feature>
<dbReference type="InterPro" id="IPR024610">
    <property type="entry name" value="ING_N_histone-binding"/>
</dbReference>
<feature type="compositionally biased region" description="Low complexity" evidence="15">
    <location>
        <begin position="178"/>
        <end position="197"/>
    </location>
</feature>
<evidence type="ECO:0000256" key="15">
    <source>
        <dbReference type="SAM" id="MobiDB-lite"/>
    </source>
</evidence>
<comment type="subcellular location">
    <subcellularLocation>
        <location evidence="1 13">Nucleus</location>
    </subcellularLocation>
</comment>
<keyword evidence="8" id="KW-0804">Transcription</keyword>
<dbReference type="InterPro" id="IPR019787">
    <property type="entry name" value="Znf_PHD-finger"/>
</dbReference>
<proteinExistence type="inferred from homology"/>
<evidence type="ECO:0000256" key="10">
    <source>
        <dbReference type="PIRSR" id="PIRSR628651-50"/>
    </source>
</evidence>
<dbReference type="Gene3D" id="3.30.40.10">
    <property type="entry name" value="Zinc/RING finger domain, C3HC4 (zinc finger)"/>
    <property type="match status" value="1"/>
</dbReference>
<evidence type="ECO:0000256" key="11">
    <source>
        <dbReference type="PIRSR" id="PIRSR628651-51"/>
    </source>
</evidence>
<evidence type="ECO:0000313" key="17">
    <source>
        <dbReference type="EMBL" id="TFK18871.1"/>
    </source>
</evidence>
<evidence type="ECO:0000256" key="6">
    <source>
        <dbReference type="ARBA" id="ARBA00022853"/>
    </source>
</evidence>
<dbReference type="CDD" id="cd16858">
    <property type="entry name" value="ING_ING3_Yng2p"/>
    <property type="match status" value="1"/>
</dbReference>
<evidence type="ECO:0000256" key="12">
    <source>
        <dbReference type="PROSITE-ProRule" id="PRU00146"/>
    </source>
</evidence>
<dbReference type="GO" id="GO:0008270">
    <property type="term" value="F:zinc ion binding"/>
    <property type="evidence" value="ECO:0007669"/>
    <property type="project" value="UniProtKB-KW"/>
</dbReference>
<dbReference type="AlphaFoldDB" id="A0A5C3KFP1"/>
<feature type="region of interest" description="Disordered" evidence="15">
    <location>
        <begin position="174"/>
        <end position="267"/>
    </location>
</feature>
<feature type="binding site" evidence="11">
    <location>
        <position position="277"/>
    </location>
    <ligand>
        <name>Zn(2+)</name>
        <dbReference type="ChEBI" id="CHEBI:29105"/>
        <label>1</label>
    </ligand>
</feature>
<evidence type="ECO:0000256" key="14">
    <source>
        <dbReference type="SAM" id="Coils"/>
    </source>
</evidence>
<comment type="subunit">
    <text evidence="13">Component of an histone acetyltransferase complex. Interacts with H3K4me3 and to a lesser extent with H3K4me2.</text>
</comment>
<dbReference type="PANTHER" id="PTHR10333:SF103">
    <property type="entry name" value="INHIBITOR OF GROWTH PROTEIN 3"/>
    <property type="match status" value="1"/>
</dbReference>
<feature type="site" description="Histone H3K4me3 binding" evidence="10">
    <location>
        <position position="274"/>
    </location>
</feature>
<organism evidence="17 18">
    <name type="scientific">Coprinopsis marcescibilis</name>
    <name type="common">Agaric fungus</name>
    <name type="synonym">Psathyrella marcescibilis</name>
    <dbReference type="NCBI Taxonomy" id="230819"/>
    <lineage>
        <taxon>Eukaryota</taxon>
        <taxon>Fungi</taxon>
        <taxon>Dikarya</taxon>
        <taxon>Basidiomycota</taxon>
        <taxon>Agaricomycotina</taxon>
        <taxon>Agaricomycetes</taxon>
        <taxon>Agaricomycetidae</taxon>
        <taxon>Agaricales</taxon>
        <taxon>Agaricineae</taxon>
        <taxon>Psathyrellaceae</taxon>
        <taxon>Coprinopsis</taxon>
    </lineage>
</organism>
<dbReference type="STRING" id="230819.A0A5C3KFP1"/>
<dbReference type="PROSITE" id="PS50016">
    <property type="entry name" value="ZF_PHD_2"/>
    <property type="match status" value="1"/>
</dbReference>
<evidence type="ECO:0000256" key="4">
    <source>
        <dbReference type="ARBA" id="ARBA00022771"/>
    </source>
</evidence>
<dbReference type="InterPro" id="IPR001965">
    <property type="entry name" value="Znf_PHD"/>
</dbReference>
<keyword evidence="18" id="KW-1185">Reference proteome</keyword>
<feature type="binding site" evidence="11">
    <location>
        <position position="303"/>
    </location>
    <ligand>
        <name>Zn(2+)</name>
        <dbReference type="ChEBI" id="CHEBI:29105"/>
        <label>1</label>
    </ligand>
</feature>
<dbReference type="SMART" id="SM01408">
    <property type="entry name" value="ING"/>
    <property type="match status" value="1"/>
</dbReference>
<dbReference type="PANTHER" id="PTHR10333">
    <property type="entry name" value="INHIBITOR OF GROWTH PROTEIN"/>
    <property type="match status" value="1"/>
</dbReference>
<keyword evidence="5 11" id="KW-0862">Zinc</keyword>
<feature type="site" description="Histone H3K4me3 binding" evidence="10">
    <location>
        <position position="289"/>
    </location>
</feature>
<sequence>MAASTTSLEEAAYIASEYIYSIDNLPMEVTHILQEIKHRDVKAQELQTEIDKDSARYIRYSLRQPTSASPISGEASLKSTLIPSKIAAAYEEIQALAGEKQELAQKLIELMQRTRTKLDIELNKVRVLQGEPVETYASLSTPIKVVPAFSPSSESFKNPVSAVTESLRNALATPVSDARGAQSPQAAASPTPSSAGANSHKRRKVTATTPSIKVPARSASPTVQAVASQSAHQRSRLSRQIHPPVVEDDEDMDAEGDDDVDGEGDDGDGDDRLYCYCQKQSYGDMIACDNEGECPYEWFHLSCTNIKGPTPDRWYCDYCKEKITDSRRKRKK</sequence>
<dbReference type="InterPro" id="IPR013083">
    <property type="entry name" value="Znf_RING/FYVE/PHD"/>
</dbReference>
<comment type="domain">
    <text evidence="13">The PHD-type zinc finger mediates the binding to H3K4me3.</text>
</comment>
<keyword evidence="6 13" id="KW-0156">Chromatin regulator</keyword>
<dbReference type="GO" id="GO:0000785">
    <property type="term" value="C:chromatin"/>
    <property type="evidence" value="ECO:0007669"/>
    <property type="project" value="UniProtKB-ARBA"/>
</dbReference>
<dbReference type="SMART" id="SM00249">
    <property type="entry name" value="PHD"/>
    <property type="match status" value="1"/>
</dbReference>
<feature type="site" description="Histone H3K4me3 binding" evidence="10">
    <location>
        <position position="285"/>
    </location>
</feature>
<evidence type="ECO:0000256" key="5">
    <source>
        <dbReference type="ARBA" id="ARBA00022833"/>
    </source>
</evidence>
<evidence type="ECO:0000256" key="8">
    <source>
        <dbReference type="ARBA" id="ARBA00023163"/>
    </source>
</evidence>
<keyword evidence="4 12" id="KW-0863">Zinc-finger</keyword>
<dbReference type="InterPro" id="IPR028651">
    <property type="entry name" value="ING_fam"/>
</dbReference>
<comment type="similarity">
    <text evidence="2 13">Belongs to the ING family.</text>
</comment>
<gene>
    <name evidence="17" type="ORF">FA15DRAFT_674959</name>
</gene>
<dbReference type="Pfam" id="PF12998">
    <property type="entry name" value="ING"/>
    <property type="match status" value="1"/>
</dbReference>
<reference evidence="17 18" key="1">
    <citation type="journal article" date="2019" name="Nat. Ecol. Evol.">
        <title>Megaphylogeny resolves global patterns of mushroom evolution.</title>
        <authorList>
            <person name="Varga T."/>
            <person name="Krizsan K."/>
            <person name="Foldi C."/>
            <person name="Dima B."/>
            <person name="Sanchez-Garcia M."/>
            <person name="Sanchez-Ramirez S."/>
            <person name="Szollosi G.J."/>
            <person name="Szarkandi J.G."/>
            <person name="Papp V."/>
            <person name="Albert L."/>
            <person name="Andreopoulos W."/>
            <person name="Angelini C."/>
            <person name="Antonin V."/>
            <person name="Barry K.W."/>
            <person name="Bougher N.L."/>
            <person name="Buchanan P."/>
            <person name="Buyck B."/>
            <person name="Bense V."/>
            <person name="Catcheside P."/>
            <person name="Chovatia M."/>
            <person name="Cooper J."/>
            <person name="Damon W."/>
            <person name="Desjardin D."/>
            <person name="Finy P."/>
            <person name="Geml J."/>
            <person name="Haridas S."/>
            <person name="Hughes K."/>
            <person name="Justo A."/>
            <person name="Karasinski D."/>
            <person name="Kautmanova I."/>
            <person name="Kiss B."/>
            <person name="Kocsube S."/>
            <person name="Kotiranta H."/>
            <person name="LaButti K.M."/>
            <person name="Lechner B.E."/>
            <person name="Liimatainen K."/>
            <person name="Lipzen A."/>
            <person name="Lukacs Z."/>
            <person name="Mihaltcheva S."/>
            <person name="Morgado L.N."/>
            <person name="Niskanen T."/>
            <person name="Noordeloos M.E."/>
            <person name="Ohm R.A."/>
            <person name="Ortiz-Santana B."/>
            <person name="Ovrebo C."/>
            <person name="Racz N."/>
            <person name="Riley R."/>
            <person name="Savchenko A."/>
            <person name="Shiryaev A."/>
            <person name="Soop K."/>
            <person name="Spirin V."/>
            <person name="Szebenyi C."/>
            <person name="Tomsovsky M."/>
            <person name="Tulloss R.E."/>
            <person name="Uehling J."/>
            <person name="Grigoriev I.V."/>
            <person name="Vagvolgyi C."/>
            <person name="Papp T."/>
            <person name="Martin F.M."/>
            <person name="Miettinen O."/>
            <person name="Hibbett D.S."/>
            <person name="Nagy L.G."/>
        </authorList>
    </citation>
    <scope>NUCLEOTIDE SEQUENCE [LARGE SCALE GENOMIC DNA]</scope>
    <source>
        <strain evidence="17 18">CBS 121175</strain>
    </source>
</reference>
<dbReference type="InterPro" id="IPR011011">
    <property type="entry name" value="Znf_FYVE_PHD"/>
</dbReference>